<feature type="domain" description="Gfo/Idh/MocA-like oxidoreductase C-terminal" evidence="6">
    <location>
        <begin position="137"/>
        <end position="324"/>
    </location>
</feature>
<dbReference type="EMBL" id="PGVD01000057">
    <property type="protein sequence ID" value="PLR92506.1"/>
    <property type="molecule type" value="Genomic_DNA"/>
</dbReference>
<dbReference type="SUPFAM" id="SSF51735">
    <property type="entry name" value="NAD(P)-binding Rossmann-fold domains"/>
    <property type="match status" value="1"/>
</dbReference>
<dbReference type="PANTHER" id="PTHR43593:SF1">
    <property type="entry name" value="INOSITOL 2-DEHYDROGENASE"/>
    <property type="match status" value="1"/>
</dbReference>
<dbReference type="RefSeq" id="WP_101578730.1">
    <property type="nucleotide sequence ID" value="NZ_PGVA01000049.1"/>
</dbReference>
<evidence type="ECO:0000313" key="9">
    <source>
        <dbReference type="Proteomes" id="UP000234951"/>
    </source>
</evidence>
<dbReference type="HAMAP" id="MF_01671">
    <property type="entry name" value="IolG"/>
    <property type="match status" value="1"/>
</dbReference>
<name>A0A2N5GI22_9BACI</name>
<dbReference type="EC" id="1.1.1.18" evidence="4"/>
<dbReference type="UniPathway" id="UPA00076">
    <property type="reaction ID" value="UER00143"/>
</dbReference>
<comment type="function">
    <text evidence="4">Involved in the oxidation of myo-inositol (MI) and D-chiro-inositol (DCI) to 2-keto-myo-inositol (2KMI or 2-inosose) and 1-keto-D-chiro-inositol (1KDCI), respectively.</text>
</comment>
<comment type="catalytic activity">
    <reaction evidence="4">
        <text>myo-inositol + NAD(+) = scyllo-inosose + NADH + H(+)</text>
        <dbReference type="Rhea" id="RHEA:16949"/>
        <dbReference type="ChEBI" id="CHEBI:15378"/>
        <dbReference type="ChEBI" id="CHEBI:17268"/>
        <dbReference type="ChEBI" id="CHEBI:17811"/>
        <dbReference type="ChEBI" id="CHEBI:57540"/>
        <dbReference type="ChEBI" id="CHEBI:57945"/>
        <dbReference type="EC" id="1.1.1.18"/>
    </reaction>
</comment>
<sequence>MTLRLGVIGTGAIGQDHIRRITDSLTGAEIVAVTDINAAQARAVVENEKINAKVYENGHDVINATDVDGILVTSWGPSHEEFVLASITAGKPVFCEKPLARTAEGCKRIVDAEIAHGKQLVQVGFMRRYDKGYRALKNVVDNGKVGAPLMVHCAHRAPSVSNFSGDMAITDAFVHEIDVLRWLLNDDYVSAQVILPKNTTLADKGLQDPHIVLLETKQGIRIDTEIFVNCQYGYDIQCQVVGETGTANLPEPLSVLLRSEAKLSTEILVDWKDRFIDSYDTELQEWINSTVKGEMHGPSAWDGFVVAVTADACVKAKHTGEIVPITMPERPVFYDKFFVLQ</sequence>
<evidence type="ECO:0000256" key="2">
    <source>
        <dbReference type="ARBA" id="ARBA00023002"/>
    </source>
</evidence>
<dbReference type="GO" id="GO:0019310">
    <property type="term" value="P:inositol catabolic process"/>
    <property type="evidence" value="ECO:0007669"/>
    <property type="project" value="UniProtKB-UniRule"/>
</dbReference>
<dbReference type="InterPro" id="IPR004104">
    <property type="entry name" value="Gfo/Idh/MocA-like_OxRdtase_C"/>
</dbReference>
<reference evidence="7 9" key="1">
    <citation type="submission" date="2017-11" db="EMBL/GenBank/DDBJ databases">
        <title>Comparitive Functional Genomics of Dry Heat Resistant strains isolated from the Viking Spacecraft.</title>
        <authorList>
            <person name="Seuylemezian A."/>
            <person name="Cooper K."/>
            <person name="Vaishampayan P."/>
        </authorList>
    </citation>
    <scope>NUCLEOTIDE SEQUENCE [LARGE SCALE GENOMIC DNA]</scope>
    <source>
        <strain evidence="7 9">M4.6</strain>
    </source>
</reference>
<gene>
    <name evidence="4" type="primary">iolG</name>
    <name evidence="7" type="ORF">CU635_17830</name>
    <name evidence="8" type="ORF">CVD25_18585</name>
</gene>
<evidence type="ECO:0000313" key="10">
    <source>
        <dbReference type="Proteomes" id="UP000235114"/>
    </source>
</evidence>
<dbReference type="InterPro" id="IPR023794">
    <property type="entry name" value="MI/DCI_dehydrogenase"/>
</dbReference>
<dbReference type="EC" id="1.1.1.369" evidence="4"/>
<dbReference type="OrthoDB" id="9815825at2"/>
<dbReference type="AlphaFoldDB" id="A0A2N5GI22"/>
<comment type="catalytic activity">
    <reaction evidence="4">
        <text>1D-chiro-inositol + NAD(+) = scyllo-inosine + NADH + H(+)</text>
        <dbReference type="Rhea" id="RHEA:25832"/>
        <dbReference type="ChEBI" id="CHEBI:15378"/>
        <dbReference type="ChEBI" id="CHEBI:27372"/>
        <dbReference type="ChEBI" id="CHEBI:50920"/>
        <dbReference type="ChEBI" id="CHEBI:57540"/>
        <dbReference type="ChEBI" id="CHEBI:57945"/>
        <dbReference type="EC" id="1.1.1.369"/>
    </reaction>
</comment>
<evidence type="ECO:0000313" key="8">
    <source>
        <dbReference type="EMBL" id="PLR92506.1"/>
    </source>
</evidence>
<dbReference type="InterPro" id="IPR000683">
    <property type="entry name" value="Gfo/Idh/MocA-like_OxRdtase_N"/>
</dbReference>
<dbReference type="Pfam" id="PF02894">
    <property type="entry name" value="GFO_IDH_MocA_C"/>
    <property type="match status" value="1"/>
</dbReference>
<accession>A0A2N5GI22</accession>
<keyword evidence="10" id="KW-1185">Reference proteome</keyword>
<protein>
    <recommendedName>
        <fullName evidence="4">Inositol 2-dehydrogenase/D-chiro-inositol 3-dehydrogenase</fullName>
        <ecNumber evidence="4">1.1.1.18</ecNumber>
        <ecNumber evidence="4">1.1.1.369</ecNumber>
    </recommendedName>
    <alternativeName>
        <fullName evidence="4">Myo-inositol 2-dehydrogenase/D-chiro-inositol 3-dehydrogenase</fullName>
        <shortName evidence="4">MI 2-dehydrogenase/DCI 3-dehydrogenase</shortName>
    </alternativeName>
</protein>
<dbReference type="PANTHER" id="PTHR43593">
    <property type="match status" value="1"/>
</dbReference>
<dbReference type="Proteomes" id="UP000235114">
    <property type="component" value="Unassembled WGS sequence"/>
</dbReference>
<dbReference type="Gene3D" id="3.40.50.720">
    <property type="entry name" value="NAD(P)-binding Rossmann-like Domain"/>
    <property type="match status" value="1"/>
</dbReference>
<keyword evidence="2 4" id="KW-0560">Oxidoreductase</keyword>
<evidence type="ECO:0000259" key="5">
    <source>
        <dbReference type="Pfam" id="PF01408"/>
    </source>
</evidence>
<evidence type="ECO:0000256" key="3">
    <source>
        <dbReference type="ARBA" id="ARBA00023027"/>
    </source>
</evidence>
<organism evidence="7 9">
    <name type="scientific">Bacillus canaveralius</name>
    <dbReference type="NCBI Taxonomy" id="1403243"/>
    <lineage>
        <taxon>Bacteria</taxon>
        <taxon>Bacillati</taxon>
        <taxon>Bacillota</taxon>
        <taxon>Bacilli</taxon>
        <taxon>Bacillales</taxon>
        <taxon>Bacillaceae</taxon>
        <taxon>Bacillus</taxon>
    </lineage>
</organism>
<proteinExistence type="inferred from homology"/>
<dbReference type="Pfam" id="PF01408">
    <property type="entry name" value="GFO_IDH_MocA"/>
    <property type="match status" value="1"/>
</dbReference>
<dbReference type="SUPFAM" id="SSF55347">
    <property type="entry name" value="Glyceraldehyde-3-phosphate dehydrogenase-like, C-terminal domain"/>
    <property type="match status" value="1"/>
</dbReference>
<evidence type="ECO:0000313" key="7">
    <source>
        <dbReference type="EMBL" id="PLR80558.1"/>
    </source>
</evidence>
<dbReference type="GO" id="GO:0050112">
    <property type="term" value="F:inositol 2-dehydrogenase (NAD+) activity"/>
    <property type="evidence" value="ECO:0007669"/>
    <property type="project" value="UniProtKB-UniRule"/>
</dbReference>
<keyword evidence="3 4" id="KW-0520">NAD</keyword>
<comment type="similarity">
    <text evidence="1 4">Belongs to the Gfo/Idh/MocA family.</text>
</comment>
<feature type="domain" description="Gfo/Idh/MocA-like oxidoreductase N-terminal" evidence="5">
    <location>
        <begin position="4"/>
        <end position="125"/>
    </location>
</feature>
<comment type="subunit">
    <text evidence="4">Homotetramer.</text>
</comment>
<evidence type="ECO:0000256" key="1">
    <source>
        <dbReference type="ARBA" id="ARBA00010928"/>
    </source>
</evidence>
<reference evidence="8 10" key="2">
    <citation type="submission" date="2017-12" db="EMBL/GenBank/DDBJ databases">
        <title>Comparative Functional Genomics of Dry Heat Resistant strains isolated from the Viking Spacecraft.</title>
        <authorList>
            <person name="Seuylemezian A."/>
            <person name="Cooper K."/>
            <person name="Vaishampayan P."/>
        </authorList>
    </citation>
    <scope>NUCLEOTIDE SEQUENCE [LARGE SCALE GENOMIC DNA]</scope>
    <source>
        <strain evidence="8 10">ATCC 29669</strain>
    </source>
</reference>
<evidence type="ECO:0000256" key="4">
    <source>
        <dbReference type="HAMAP-Rule" id="MF_01671"/>
    </source>
</evidence>
<dbReference type="InterPro" id="IPR050424">
    <property type="entry name" value="Gfo-Idh-MocA_inositol_DH"/>
</dbReference>
<dbReference type="GO" id="GO:0000166">
    <property type="term" value="F:nucleotide binding"/>
    <property type="evidence" value="ECO:0007669"/>
    <property type="project" value="InterPro"/>
</dbReference>
<evidence type="ECO:0000259" key="6">
    <source>
        <dbReference type="Pfam" id="PF02894"/>
    </source>
</evidence>
<dbReference type="Proteomes" id="UP000234951">
    <property type="component" value="Unassembled WGS sequence"/>
</dbReference>
<comment type="caution">
    <text evidence="7">The sequence shown here is derived from an EMBL/GenBank/DDBJ whole genome shotgun (WGS) entry which is preliminary data.</text>
</comment>
<dbReference type="InterPro" id="IPR036291">
    <property type="entry name" value="NAD(P)-bd_dom_sf"/>
</dbReference>
<comment type="pathway">
    <text evidence="4">Polyol metabolism; myo-inositol degradation into acetyl-CoA; acetyl-CoA from myo-inositol: step 1/7.</text>
</comment>
<dbReference type="EMBL" id="PGVA01000049">
    <property type="protein sequence ID" value="PLR80558.1"/>
    <property type="molecule type" value="Genomic_DNA"/>
</dbReference>
<dbReference type="Gene3D" id="3.30.360.10">
    <property type="entry name" value="Dihydrodipicolinate Reductase, domain 2"/>
    <property type="match status" value="1"/>
</dbReference>